<keyword evidence="4 8" id="KW-0812">Transmembrane</keyword>
<evidence type="ECO:0000313" key="10">
    <source>
        <dbReference type="EMBL" id="MCP0887212.1"/>
    </source>
</evidence>
<feature type="transmembrane region" description="Helical" evidence="8">
    <location>
        <begin position="108"/>
        <end position="130"/>
    </location>
</feature>
<dbReference type="InterPro" id="IPR050539">
    <property type="entry name" value="ThrE_Dicarb/AminoAcid_Exp"/>
</dbReference>
<keyword evidence="5 8" id="KW-1133">Transmembrane helix</keyword>
<feature type="transmembrane region" description="Helical" evidence="8">
    <location>
        <begin position="78"/>
        <end position="96"/>
    </location>
</feature>
<comment type="caution">
    <text evidence="10">The sequence shown here is derived from an EMBL/GenBank/DDBJ whole genome shotgun (WGS) entry which is preliminary data.</text>
</comment>
<dbReference type="RefSeq" id="WP_253360879.1">
    <property type="nucleotide sequence ID" value="NZ_JAIULA010000014.1"/>
</dbReference>
<dbReference type="GO" id="GO:0005886">
    <property type="term" value="C:plasma membrane"/>
    <property type="evidence" value="ECO:0007669"/>
    <property type="project" value="UniProtKB-SubCell"/>
</dbReference>
<feature type="transmembrane region" description="Helical" evidence="8">
    <location>
        <begin position="6"/>
        <end position="23"/>
    </location>
</feature>
<name>A0A9X2FK83_9LACO</name>
<dbReference type="GO" id="GO:0015744">
    <property type="term" value="P:succinate transport"/>
    <property type="evidence" value="ECO:0007669"/>
    <property type="project" value="TreeGrafter"/>
</dbReference>
<dbReference type="PANTHER" id="PTHR34390">
    <property type="entry name" value="UPF0442 PROTEIN YJJB-RELATED"/>
    <property type="match status" value="1"/>
</dbReference>
<feature type="transmembrane region" description="Helical" evidence="8">
    <location>
        <begin position="28"/>
        <end position="45"/>
    </location>
</feature>
<dbReference type="PANTHER" id="PTHR34390:SF1">
    <property type="entry name" value="SUCCINATE TRANSPORTER SUBUNIT YJJB-RELATED"/>
    <property type="match status" value="1"/>
</dbReference>
<dbReference type="InterPro" id="IPR024528">
    <property type="entry name" value="ThrE_2"/>
</dbReference>
<dbReference type="EMBL" id="JAIULA010000014">
    <property type="protein sequence ID" value="MCP0887212.1"/>
    <property type="molecule type" value="Genomic_DNA"/>
</dbReference>
<organism evidence="10 11">
    <name type="scientific">Ligilactobacillus ubinensis</name>
    <dbReference type="NCBI Taxonomy" id="2876789"/>
    <lineage>
        <taxon>Bacteria</taxon>
        <taxon>Bacillati</taxon>
        <taxon>Bacillota</taxon>
        <taxon>Bacilli</taxon>
        <taxon>Lactobacillales</taxon>
        <taxon>Lactobacillaceae</taxon>
        <taxon>Ligilactobacillus</taxon>
    </lineage>
</organism>
<comment type="subcellular location">
    <subcellularLocation>
        <location evidence="1">Cell membrane</location>
        <topology evidence="1">Multi-pass membrane protein</topology>
    </subcellularLocation>
</comment>
<feature type="domain" description="Threonine/Serine exporter ThrE" evidence="9">
    <location>
        <begin position="7"/>
        <end position="134"/>
    </location>
</feature>
<keyword evidence="11" id="KW-1185">Reference proteome</keyword>
<accession>A0A9X2FK83</accession>
<dbReference type="Pfam" id="PF12821">
    <property type="entry name" value="ThrE_2"/>
    <property type="match status" value="1"/>
</dbReference>
<evidence type="ECO:0000256" key="8">
    <source>
        <dbReference type="SAM" id="Phobius"/>
    </source>
</evidence>
<feature type="transmembrane region" description="Helical" evidence="8">
    <location>
        <begin position="51"/>
        <end position="71"/>
    </location>
</feature>
<keyword evidence="2" id="KW-1003">Cell membrane</keyword>
<evidence type="ECO:0000259" key="9">
    <source>
        <dbReference type="Pfam" id="PF12821"/>
    </source>
</evidence>
<evidence type="ECO:0000256" key="6">
    <source>
        <dbReference type="ARBA" id="ARBA00023136"/>
    </source>
</evidence>
<gene>
    <name evidence="10" type="ORF">LB941_07675</name>
</gene>
<evidence type="ECO:0000256" key="5">
    <source>
        <dbReference type="ARBA" id="ARBA00022989"/>
    </source>
</evidence>
<keyword evidence="3" id="KW-0997">Cell inner membrane</keyword>
<evidence type="ECO:0000256" key="7">
    <source>
        <dbReference type="ARBA" id="ARBA00034125"/>
    </source>
</evidence>
<evidence type="ECO:0000256" key="3">
    <source>
        <dbReference type="ARBA" id="ARBA00022519"/>
    </source>
</evidence>
<comment type="similarity">
    <text evidence="7">Belongs to the ThrE exporter (TC 2.A.79) family.</text>
</comment>
<keyword evidence="6 8" id="KW-0472">Membrane</keyword>
<evidence type="ECO:0000256" key="4">
    <source>
        <dbReference type="ARBA" id="ARBA00022692"/>
    </source>
</evidence>
<dbReference type="AlphaFoldDB" id="A0A9X2FK83"/>
<evidence type="ECO:0000313" key="11">
    <source>
        <dbReference type="Proteomes" id="UP001139006"/>
    </source>
</evidence>
<proteinExistence type="inferred from homology"/>
<sequence length="144" mass="15832">MTWIINALFSYLASIAFGVIINIPRRALHACGFVGMFGWLTYMFVKQIEGGVMMANLVSALAIGVCSIFVARWQKMPTILFNIPSLVPLVPGGQAYQAVRFFALNNNILAISYLVQVAMIAGAIAMGFFLSELVGQLYFKISNR</sequence>
<dbReference type="Proteomes" id="UP001139006">
    <property type="component" value="Unassembled WGS sequence"/>
</dbReference>
<evidence type="ECO:0000256" key="2">
    <source>
        <dbReference type="ARBA" id="ARBA00022475"/>
    </source>
</evidence>
<reference evidence="10 11" key="1">
    <citation type="journal article" date="2023" name="Int. J. Syst. Evol. Microbiol.">
        <title>Ligilactobacillus ubinensis sp. nov., a novel species isolated from the wild ferment of a durian fruit (Durio zibethinus).</title>
        <authorList>
            <person name="Heng Y.C."/>
            <person name="Menon N."/>
            <person name="Chen B."/>
            <person name="Loo B.Z.L."/>
            <person name="Wong G.W.J."/>
            <person name="Lim A.C.H."/>
            <person name="Silvaraju S."/>
            <person name="Kittelmann S."/>
        </authorList>
    </citation>
    <scope>NUCLEOTIDE SEQUENCE [LARGE SCALE GENOMIC DNA]</scope>
    <source>
        <strain evidence="10 11">WILCCON 0076</strain>
    </source>
</reference>
<protein>
    <submittedName>
        <fullName evidence="10">Threonine/serine exporter family protein</fullName>
    </submittedName>
</protein>
<evidence type="ECO:0000256" key="1">
    <source>
        <dbReference type="ARBA" id="ARBA00004651"/>
    </source>
</evidence>